<keyword evidence="4" id="KW-0472">Membrane</keyword>
<evidence type="ECO:0000256" key="2">
    <source>
        <dbReference type="ARBA" id="ARBA00022676"/>
    </source>
</evidence>
<dbReference type="GeneID" id="116297237"/>
<dbReference type="PANTHER" id="PTHR48043">
    <property type="entry name" value="EG:EG0003.4 PROTEIN-RELATED"/>
    <property type="match status" value="1"/>
</dbReference>
<proteinExistence type="inferred from homology"/>
<dbReference type="RefSeq" id="XP_031561289.1">
    <property type="nucleotide sequence ID" value="XM_031705429.1"/>
</dbReference>
<feature type="transmembrane region" description="Helical" evidence="4">
    <location>
        <begin position="411"/>
        <end position="438"/>
    </location>
</feature>
<gene>
    <name evidence="6" type="primary">LOC116297237</name>
</gene>
<protein>
    <submittedName>
        <fullName evidence="6">UDP-glucuronosyltransferase 1-2-like isoform X3</fullName>
    </submittedName>
</protein>
<evidence type="ECO:0000256" key="4">
    <source>
        <dbReference type="SAM" id="Phobius"/>
    </source>
</evidence>
<dbReference type="InterPro" id="IPR050271">
    <property type="entry name" value="UDP-glycosyltransferase"/>
</dbReference>
<comment type="similarity">
    <text evidence="1">Belongs to the UDP-glycosyltransferase family.</text>
</comment>
<dbReference type="PANTHER" id="PTHR48043:SF145">
    <property type="entry name" value="FI06409P-RELATED"/>
    <property type="match status" value="1"/>
</dbReference>
<dbReference type="CDD" id="cd03784">
    <property type="entry name" value="GT1_Gtf-like"/>
    <property type="match status" value="1"/>
</dbReference>
<dbReference type="FunFam" id="3.40.50.2000:FF:000021">
    <property type="entry name" value="UDP-glucuronosyltransferase"/>
    <property type="match status" value="1"/>
</dbReference>
<evidence type="ECO:0000256" key="1">
    <source>
        <dbReference type="ARBA" id="ARBA00009995"/>
    </source>
</evidence>
<keyword evidence="4" id="KW-1133">Transmembrane helix</keyword>
<evidence type="ECO:0000256" key="3">
    <source>
        <dbReference type="ARBA" id="ARBA00022679"/>
    </source>
</evidence>
<dbReference type="OrthoDB" id="5973741at2759"/>
<sequence>MAKMAQSMYFLIIIIASCTVVRTSRILLMPLFGNSDYFIFKKIATELSNRGHEVKLLTASNLKHFIGTSNISHLIYEAPQSLNEVEDKVEKITQDPIVSRVFAVFPFAVLLKFQQMVCRDFLNNTKILQEVKDFRADLLVSDVVFMCNPILQEILSIPRVDVSPSGIIPFFMQSLQIPCPVSYTPQMGTAVKMIGAVLPEPAQPLPADLEQFMQSSGDHGVILVTFGSMVSKLDASILKKMTVVFGRLKQKILWKVKREALPLDVSSNIKAVKWLPQNDVLGHHKTRLFISHMGHNGMYEALYHGVPLVACPLFGDQFSNTNLVVRAGVGSKVILRTISEDELEKVIRSVLDDSQFKSKASHLSNLMRDRPRTPLQESADSIEYVLRNGNLRHLRVRSFDLPWYQYYLVDVMLFIAALVTAVVFVLAFFCRCCCNLLCRRRLGKQKAE</sequence>
<accession>A0A6P8HY45</accession>
<evidence type="ECO:0000313" key="6">
    <source>
        <dbReference type="RefSeq" id="XP_031561289.1"/>
    </source>
</evidence>
<name>A0A6P8HY45_ACTTE</name>
<reference evidence="6" key="1">
    <citation type="submission" date="2025-08" db="UniProtKB">
        <authorList>
            <consortium name="RefSeq"/>
        </authorList>
    </citation>
    <scope>IDENTIFICATION</scope>
    <source>
        <tissue evidence="6">Tentacle</tissue>
    </source>
</reference>
<keyword evidence="3" id="KW-0808">Transferase</keyword>
<dbReference type="SUPFAM" id="SSF53756">
    <property type="entry name" value="UDP-Glycosyltransferase/glycogen phosphorylase"/>
    <property type="match status" value="1"/>
</dbReference>
<dbReference type="Gene3D" id="3.40.50.2000">
    <property type="entry name" value="Glycogen Phosphorylase B"/>
    <property type="match status" value="2"/>
</dbReference>
<keyword evidence="5" id="KW-1185">Reference proteome</keyword>
<dbReference type="GO" id="GO:0008194">
    <property type="term" value="F:UDP-glycosyltransferase activity"/>
    <property type="evidence" value="ECO:0007669"/>
    <property type="project" value="InterPro"/>
</dbReference>
<keyword evidence="4" id="KW-0812">Transmembrane</keyword>
<evidence type="ECO:0000313" key="5">
    <source>
        <dbReference type="Proteomes" id="UP000515163"/>
    </source>
</evidence>
<keyword evidence="2" id="KW-0328">Glycosyltransferase</keyword>
<dbReference type="Proteomes" id="UP000515163">
    <property type="component" value="Unplaced"/>
</dbReference>
<organism evidence="5 6">
    <name type="scientific">Actinia tenebrosa</name>
    <name type="common">Australian red waratah sea anemone</name>
    <dbReference type="NCBI Taxonomy" id="6105"/>
    <lineage>
        <taxon>Eukaryota</taxon>
        <taxon>Metazoa</taxon>
        <taxon>Cnidaria</taxon>
        <taxon>Anthozoa</taxon>
        <taxon>Hexacorallia</taxon>
        <taxon>Actiniaria</taxon>
        <taxon>Actiniidae</taxon>
        <taxon>Actinia</taxon>
    </lineage>
</organism>
<dbReference type="AlphaFoldDB" id="A0A6P8HY45"/>
<dbReference type="Pfam" id="PF00201">
    <property type="entry name" value="UDPGT"/>
    <property type="match status" value="2"/>
</dbReference>
<dbReference type="PROSITE" id="PS51257">
    <property type="entry name" value="PROKAR_LIPOPROTEIN"/>
    <property type="match status" value="1"/>
</dbReference>
<dbReference type="InterPro" id="IPR002213">
    <property type="entry name" value="UDP_glucos_trans"/>
</dbReference>